<feature type="domain" description="Molybdopterin oxidoreductase" evidence="7">
    <location>
        <begin position="56"/>
        <end position="512"/>
    </location>
</feature>
<dbReference type="PANTHER" id="PTHR43742">
    <property type="entry name" value="TRIMETHYLAMINE-N-OXIDE REDUCTASE"/>
    <property type="match status" value="1"/>
</dbReference>
<dbReference type="Gene3D" id="3.40.228.10">
    <property type="entry name" value="Dimethylsulfoxide Reductase, domain 2"/>
    <property type="match status" value="1"/>
</dbReference>
<dbReference type="Pfam" id="PF01568">
    <property type="entry name" value="Molydop_binding"/>
    <property type="match status" value="1"/>
</dbReference>
<dbReference type="GO" id="GO:0043546">
    <property type="term" value="F:molybdopterin cofactor binding"/>
    <property type="evidence" value="ECO:0007669"/>
    <property type="project" value="InterPro"/>
</dbReference>
<dbReference type="AlphaFoldDB" id="A0A8J7SIS4"/>
<evidence type="ECO:0000256" key="2">
    <source>
        <dbReference type="ARBA" id="ARBA00010312"/>
    </source>
</evidence>
<dbReference type="RefSeq" id="WP_200611388.1">
    <property type="nucleotide sequence ID" value="NZ_JAEHHL010000009.1"/>
</dbReference>
<feature type="domain" description="Molybdopterin oxidoreductase N-terminal" evidence="9">
    <location>
        <begin position="13"/>
        <end position="51"/>
    </location>
</feature>
<reference evidence="10" key="1">
    <citation type="submission" date="2020-12" db="EMBL/GenBank/DDBJ databases">
        <title>Bacterial taxonomy.</title>
        <authorList>
            <person name="Pan X."/>
        </authorList>
    </citation>
    <scope>NUCLEOTIDE SEQUENCE</scope>
    <source>
        <strain evidence="10">M0105</strain>
    </source>
</reference>
<dbReference type="Proteomes" id="UP000655420">
    <property type="component" value="Unassembled WGS sequence"/>
</dbReference>
<dbReference type="Gene3D" id="2.40.40.20">
    <property type="match status" value="1"/>
</dbReference>
<dbReference type="SUPFAM" id="SSF53706">
    <property type="entry name" value="Formate dehydrogenase/DMSO reductase, domains 1-3"/>
    <property type="match status" value="1"/>
</dbReference>
<dbReference type="InterPro" id="IPR009010">
    <property type="entry name" value="Asp_de-COase-like_dom_sf"/>
</dbReference>
<keyword evidence="11" id="KW-1185">Reference proteome</keyword>
<protein>
    <submittedName>
        <fullName evidence="10">Molybdopterin-dependent oxidoreductase</fullName>
    </submittedName>
</protein>
<proteinExistence type="inferred from homology"/>
<evidence type="ECO:0000259" key="8">
    <source>
        <dbReference type="Pfam" id="PF01568"/>
    </source>
</evidence>
<comment type="cofactor">
    <cofactor evidence="1">
        <name>Mo-bis(molybdopterin guanine dinucleotide)</name>
        <dbReference type="ChEBI" id="CHEBI:60539"/>
    </cofactor>
</comment>
<feature type="domain" description="Molybdopterin dinucleotide-binding" evidence="8">
    <location>
        <begin position="629"/>
        <end position="746"/>
    </location>
</feature>
<evidence type="ECO:0000259" key="7">
    <source>
        <dbReference type="Pfam" id="PF00384"/>
    </source>
</evidence>
<dbReference type="GO" id="GO:0030288">
    <property type="term" value="C:outer membrane-bounded periplasmic space"/>
    <property type="evidence" value="ECO:0007669"/>
    <property type="project" value="TreeGrafter"/>
</dbReference>
<dbReference type="InterPro" id="IPR041460">
    <property type="entry name" value="Molybdopterin_N"/>
</dbReference>
<evidence type="ECO:0000313" key="10">
    <source>
        <dbReference type="EMBL" id="MBK0400505.1"/>
    </source>
</evidence>
<dbReference type="PANTHER" id="PTHR43742:SF10">
    <property type="entry name" value="TRIMETHYLAMINE-N-OXIDE REDUCTASE 2"/>
    <property type="match status" value="1"/>
</dbReference>
<evidence type="ECO:0000256" key="6">
    <source>
        <dbReference type="ARBA" id="ARBA00023002"/>
    </source>
</evidence>
<evidence type="ECO:0000259" key="9">
    <source>
        <dbReference type="Pfam" id="PF18364"/>
    </source>
</evidence>
<evidence type="ECO:0000256" key="1">
    <source>
        <dbReference type="ARBA" id="ARBA00001942"/>
    </source>
</evidence>
<keyword evidence="3" id="KW-0500">Molybdenum</keyword>
<dbReference type="EMBL" id="JAEHHL010000009">
    <property type="protein sequence ID" value="MBK0400505.1"/>
    <property type="molecule type" value="Genomic_DNA"/>
</dbReference>
<dbReference type="FunFam" id="2.40.40.20:FF:000009">
    <property type="entry name" value="Biotin sulfoxide reductase 2"/>
    <property type="match status" value="1"/>
</dbReference>
<evidence type="ECO:0000256" key="4">
    <source>
        <dbReference type="ARBA" id="ARBA00022723"/>
    </source>
</evidence>
<keyword evidence="6" id="KW-0560">Oxidoreductase</keyword>
<dbReference type="Gene3D" id="3.40.50.740">
    <property type="match status" value="1"/>
</dbReference>
<dbReference type="InterPro" id="IPR006655">
    <property type="entry name" value="Mopterin_OxRdtase_prok_CS"/>
</dbReference>
<dbReference type="Pfam" id="PF00384">
    <property type="entry name" value="Molybdopterin"/>
    <property type="match status" value="1"/>
</dbReference>
<dbReference type="GO" id="GO:0009055">
    <property type="term" value="F:electron transfer activity"/>
    <property type="evidence" value="ECO:0007669"/>
    <property type="project" value="TreeGrafter"/>
</dbReference>
<accession>A0A8J7SIS4</accession>
<comment type="similarity">
    <text evidence="2">Belongs to the prokaryotic molybdopterin-containing oxidoreductase family.</text>
</comment>
<dbReference type="PROSITE" id="PS00490">
    <property type="entry name" value="MOLYBDOPTERIN_PROK_2"/>
    <property type="match status" value="1"/>
</dbReference>
<organism evidence="10 11">
    <name type="scientific">Thermohalobaculum xanthum</name>
    <dbReference type="NCBI Taxonomy" id="2753746"/>
    <lineage>
        <taxon>Bacteria</taxon>
        <taxon>Pseudomonadati</taxon>
        <taxon>Pseudomonadota</taxon>
        <taxon>Alphaproteobacteria</taxon>
        <taxon>Rhodobacterales</taxon>
        <taxon>Paracoccaceae</taxon>
        <taxon>Thermohalobaculum</taxon>
    </lineage>
</organism>
<dbReference type="CDD" id="cd02793">
    <property type="entry name" value="MopB_CT_DMSOR-BSOR-TMAOR"/>
    <property type="match status" value="1"/>
</dbReference>
<sequence length="772" mass="85079">MAGAESPRTTPFSTHWGTYHAEVRDGRVTAVRDYARDPDPALIGHGIVEALDHPTRVGRPMIRKGFLEHGHRSDRTGRGREPFVAVPWDEALDIAASEIARIRDSHGSDAIFAGSYGWASAGRFHHAQSQLRRFFNLVGGHVQAIDTYSYAAISATMPHVTGPFRDILDGATSWPVIAEHSSLVVMLGGLARKNAQVTSGGVGQHTMREWLLKAHARGCQFVNISPIRSDAISGLEAEWIAPRPGSDTALLLALCHTLLAEGLEDRAFLDRCTVGMDRFEAYLRGDADGQVKDADWASGITGVEPETIRALARRMAKNRTMITIAWSIQRADHGEQPGWAAVTLAAMLGQIGLPGGGFGIGYGSENGIGNPVLPFKFPAVPQRLNPVREAIPVARISDALLHPGEPYEFNGTRRVYPDLRMVYWTGGNPFHHHQDLNRLVRAFHRPETVIVNEIWWTATARHADIVLPATTALEREDIAMTHWEPLIVAMRKAIEPVGESRSDHQIFAGLARRFGVEEAFTEGRTEEEWIEHLWNQSRQRAAEAGFELPSLAELREREMVELPPNPREPILYDSFRTDPEGAPLETPSGRIEIFSERVAGFGYDDCPGHPAWIEPREWLGSPKAERFPLHLVSNQPKTRLHSQLDPGGVSRASKIKGREPMTMHPEDGAARGLKDGDVVRVYNDRGACLAGLILSDKVRRGVVQLSTGAWYDPIEPFGMCKHGNPNVLTADRGTSRLGQGPSAHSTLVEVERWDGPLPPVTAFDPPPIIGRD</sequence>
<name>A0A8J7SIS4_9RHOB</name>
<dbReference type="SUPFAM" id="SSF50692">
    <property type="entry name" value="ADC-like"/>
    <property type="match status" value="1"/>
</dbReference>
<dbReference type="InterPro" id="IPR006656">
    <property type="entry name" value="Mopterin_OxRdtase"/>
</dbReference>
<dbReference type="InterPro" id="IPR006657">
    <property type="entry name" value="MoPterin_dinucl-bd_dom"/>
</dbReference>
<dbReference type="Gene3D" id="3.90.55.10">
    <property type="entry name" value="Dimethylsulfoxide Reductase, domain 3"/>
    <property type="match status" value="1"/>
</dbReference>
<dbReference type="InterPro" id="IPR041954">
    <property type="entry name" value="CT_DMSOR/BSOR/TMAOR"/>
</dbReference>
<dbReference type="InterPro" id="IPR050612">
    <property type="entry name" value="Prok_Mopterin_Oxidored"/>
</dbReference>
<comment type="caution">
    <text evidence="10">The sequence shown here is derived from an EMBL/GenBank/DDBJ whole genome shotgun (WGS) entry which is preliminary data.</text>
</comment>
<keyword evidence="4" id="KW-0479">Metal-binding</keyword>
<evidence type="ECO:0000313" key="11">
    <source>
        <dbReference type="Proteomes" id="UP000655420"/>
    </source>
</evidence>
<keyword evidence="5" id="KW-0574">Periplasm</keyword>
<evidence type="ECO:0000256" key="5">
    <source>
        <dbReference type="ARBA" id="ARBA00022764"/>
    </source>
</evidence>
<gene>
    <name evidence="10" type="ORF">H0I76_14990</name>
</gene>
<dbReference type="Pfam" id="PF18364">
    <property type="entry name" value="Molybdopterin_N"/>
    <property type="match status" value="1"/>
</dbReference>
<evidence type="ECO:0000256" key="3">
    <source>
        <dbReference type="ARBA" id="ARBA00022505"/>
    </source>
</evidence>
<dbReference type="GO" id="GO:0030151">
    <property type="term" value="F:molybdenum ion binding"/>
    <property type="evidence" value="ECO:0007669"/>
    <property type="project" value="TreeGrafter"/>
</dbReference>
<dbReference type="GO" id="GO:0009061">
    <property type="term" value="P:anaerobic respiration"/>
    <property type="evidence" value="ECO:0007669"/>
    <property type="project" value="TreeGrafter"/>
</dbReference>
<dbReference type="GO" id="GO:0016491">
    <property type="term" value="F:oxidoreductase activity"/>
    <property type="evidence" value="ECO:0007669"/>
    <property type="project" value="UniProtKB-KW"/>
</dbReference>